<keyword evidence="2" id="KW-1185">Reference proteome</keyword>
<accession>A0ABR1KUN2</accession>
<dbReference type="EMBL" id="JBBPHU010000002">
    <property type="protein sequence ID" value="KAK7521882.1"/>
    <property type="molecule type" value="Genomic_DNA"/>
</dbReference>
<dbReference type="Proteomes" id="UP001363622">
    <property type="component" value="Unassembled WGS sequence"/>
</dbReference>
<reference evidence="1 2" key="1">
    <citation type="submission" date="2024-04" db="EMBL/GenBank/DDBJ databases">
        <title>Phyllosticta paracitricarpa is synonymous to the EU quarantine fungus P. citricarpa based on phylogenomic analyses.</title>
        <authorList>
            <consortium name="Lawrence Berkeley National Laboratory"/>
            <person name="Van Ingen-Buijs V.A."/>
            <person name="Van Westerhoven A.C."/>
            <person name="Haridas S."/>
            <person name="Skiadas P."/>
            <person name="Martin F."/>
            <person name="Groenewald J.Z."/>
            <person name="Crous P.W."/>
            <person name="Seidl M.F."/>
        </authorList>
    </citation>
    <scope>NUCLEOTIDE SEQUENCE [LARGE SCALE GENOMIC DNA]</scope>
    <source>
        <strain evidence="1 2">CBS 123371</strain>
    </source>
</reference>
<evidence type="ECO:0000313" key="1">
    <source>
        <dbReference type="EMBL" id="KAK7521882.1"/>
    </source>
</evidence>
<comment type="caution">
    <text evidence="1">The sequence shown here is derived from an EMBL/GenBank/DDBJ whole genome shotgun (WGS) entry which is preliminary data.</text>
</comment>
<sequence>MKVTTAIAGAITIVGAYAAAAPDAQAFCLQPGQPCDKVKRAADAAAVALAAPNAEADPKWKGPTKGWVGRIWRFCQKPGQPCRMAKRHADAIADAVSDAYAAAGAEASELALGHLEKRDAEPVSDFVQVVRVKRAAEAIAEALAAPEADAEAGYGFKWRFCVKPGQPCRKAKRAAEALADVVDTANEELDF</sequence>
<organism evidence="1 2">
    <name type="scientific">Phyllosticta citriasiana</name>
    <dbReference type="NCBI Taxonomy" id="595635"/>
    <lineage>
        <taxon>Eukaryota</taxon>
        <taxon>Fungi</taxon>
        <taxon>Dikarya</taxon>
        <taxon>Ascomycota</taxon>
        <taxon>Pezizomycotina</taxon>
        <taxon>Dothideomycetes</taxon>
        <taxon>Dothideomycetes incertae sedis</taxon>
        <taxon>Botryosphaeriales</taxon>
        <taxon>Phyllostictaceae</taxon>
        <taxon>Phyllosticta</taxon>
    </lineage>
</organism>
<protein>
    <submittedName>
        <fullName evidence="1">Uncharacterized protein</fullName>
    </submittedName>
</protein>
<evidence type="ECO:0000313" key="2">
    <source>
        <dbReference type="Proteomes" id="UP001363622"/>
    </source>
</evidence>
<proteinExistence type="predicted"/>
<name>A0ABR1KUN2_9PEZI</name>
<gene>
    <name evidence="1" type="ORF">IWZ03DRAFT_357470</name>
</gene>